<evidence type="ECO:0000313" key="1">
    <source>
        <dbReference type="EMBL" id="TCI06169.1"/>
    </source>
</evidence>
<name>A0A4R0YKX4_9GAMM</name>
<accession>A0A4R0YKX4</accession>
<dbReference type="RefSeq" id="WP_131152596.1">
    <property type="nucleotide sequence ID" value="NZ_SJTG01000007.1"/>
</dbReference>
<dbReference type="EMBL" id="SJTG01000007">
    <property type="protein sequence ID" value="TCI06169.1"/>
    <property type="molecule type" value="Genomic_DNA"/>
</dbReference>
<dbReference type="AlphaFoldDB" id="A0A4R0YKX4"/>
<evidence type="ECO:0000313" key="2">
    <source>
        <dbReference type="Proteomes" id="UP000291822"/>
    </source>
</evidence>
<gene>
    <name evidence="1" type="ORF">EZM97_35175</name>
</gene>
<comment type="caution">
    <text evidence="1">The sequence shown here is derived from an EMBL/GenBank/DDBJ whole genome shotgun (WGS) entry which is preliminary data.</text>
</comment>
<reference evidence="1 2" key="1">
    <citation type="submission" date="2019-02" db="EMBL/GenBank/DDBJ databases">
        <title>Dyella amyloliquefaciens sp. nov., isolated from forest soil.</title>
        <authorList>
            <person name="Gao Z.-H."/>
            <person name="Qiu L.-H."/>
        </authorList>
    </citation>
    <scope>NUCLEOTIDE SEQUENCE [LARGE SCALE GENOMIC DNA]</scope>
    <source>
        <strain evidence="1 2">KACC 12747</strain>
    </source>
</reference>
<sequence length="60" mass="6640">MKVVCGICAKGIEKTQDDPLKVSLRPEGKGWVGETTVQHFHVHTQCLRKVIDPALPLLCD</sequence>
<protein>
    <submittedName>
        <fullName evidence="1">Uncharacterized protein</fullName>
    </submittedName>
</protein>
<dbReference type="Proteomes" id="UP000291822">
    <property type="component" value="Unassembled WGS sequence"/>
</dbReference>
<organism evidence="1 2">
    <name type="scientific">Dyella soli</name>
    <dbReference type="NCBI Taxonomy" id="522319"/>
    <lineage>
        <taxon>Bacteria</taxon>
        <taxon>Pseudomonadati</taxon>
        <taxon>Pseudomonadota</taxon>
        <taxon>Gammaproteobacteria</taxon>
        <taxon>Lysobacterales</taxon>
        <taxon>Rhodanobacteraceae</taxon>
        <taxon>Dyella</taxon>
    </lineage>
</organism>
<proteinExistence type="predicted"/>
<keyword evidence="2" id="KW-1185">Reference proteome</keyword>